<sequence>MEKNCWFKKQPVESNVATSNPNENSEDVWDAEAFFAIEEEGLALTTTISKSIDHENDWINPSVYKGSRVVVTANDSRLSIAHIGKTTVSLQHGTNQMSLQNVYHVPDMKKNLFSVSQLTTCGNYVLFGPDDVRYIRISRT</sequence>
<dbReference type="InterPro" id="IPR054722">
    <property type="entry name" value="PolX-like_BBD"/>
</dbReference>
<dbReference type="EMBL" id="JAIVGD010000023">
    <property type="protein sequence ID" value="KAH0742848.1"/>
    <property type="molecule type" value="Genomic_DNA"/>
</dbReference>
<accession>A0ABQ7U999</accession>
<dbReference type="Pfam" id="PF22936">
    <property type="entry name" value="Pol_BBD"/>
    <property type="match status" value="1"/>
</dbReference>
<reference evidence="2 3" key="1">
    <citation type="journal article" date="2021" name="bioRxiv">
        <title>Chromosome-scale and haplotype-resolved genome assembly of a tetraploid potato cultivar.</title>
        <authorList>
            <person name="Sun H."/>
            <person name="Jiao W.-B."/>
            <person name="Krause K."/>
            <person name="Campoy J.A."/>
            <person name="Goel M."/>
            <person name="Folz-Donahue K."/>
            <person name="Kukat C."/>
            <person name="Huettel B."/>
            <person name="Schneeberger K."/>
        </authorList>
    </citation>
    <scope>NUCLEOTIDE SEQUENCE [LARGE SCALE GENOMIC DNA]</scope>
    <source>
        <strain evidence="2">SolTubOtavaFocal</strain>
        <tissue evidence="2">Leaves</tissue>
    </source>
</reference>
<gene>
    <name evidence="2" type="ORF">KY290_030841</name>
</gene>
<dbReference type="Proteomes" id="UP000826656">
    <property type="component" value="Unassembled WGS sequence"/>
</dbReference>
<evidence type="ECO:0000313" key="2">
    <source>
        <dbReference type="EMBL" id="KAH0742848.1"/>
    </source>
</evidence>
<evidence type="ECO:0000259" key="1">
    <source>
        <dbReference type="Pfam" id="PF22936"/>
    </source>
</evidence>
<evidence type="ECO:0000313" key="3">
    <source>
        <dbReference type="Proteomes" id="UP000826656"/>
    </source>
</evidence>
<organism evidence="2 3">
    <name type="scientific">Solanum tuberosum</name>
    <name type="common">Potato</name>
    <dbReference type="NCBI Taxonomy" id="4113"/>
    <lineage>
        <taxon>Eukaryota</taxon>
        <taxon>Viridiplantae</taxon>
        <taxon>Streptophyta</taxon>
        <taxon>Embryophyta</taxon>
        <taxon>Tracheophyta</taxon>
        <taxon>Spermatophyta</taxon>
        <taxon>Magnoliopsida</taxon>
        <taxon>eudicotyledons</taxon>
        <taxon>Gunneridae</taxon>
        <taxon>Pentapetalae</taxon>
        <taxon>asterids</taxon>
        <taxon>lamiids</taxon>
        <taxon>Solanales</taxon>
        <taxon>Solanaceae</taxon>
        <taxon>Solanoideae</taxon>
        <taxon>Solaneae</taxon>
        <taxon>Solanum</taxon>
    </lineage>
</organism>
<feature type="domain" description="Retrovirus-related Pol polyprotein from transposon TNT 1-94-like beta-barrel" evidence="1">
    <location>
        <begin position="57"/>
        <end position="122"/>
    </location>
</feature>
<keyword evidence="3" id="KW-1185">Reference proteome</keyword>
<protein>
    <recommendedName>
        <fullName evidence="1">Retrovirus-related Pol polyprotein from transposon TNT 1-94-like beta-barrel domain-containing protein</fullName>
    </recommendedName>
</protein>
<comment type="caution">
    <text evidence="2">The sequence shown here is derived from an EMBL/GenBank/DDBJ whole genome shotgun (WGS) entry which is preliminary data.</text>
</comment>
<proteinExistence type="predicted"/>
<name>A0ABQ7U999_SOLTU</name>